<feature type="binding site" evidence="6">
    <location>
        <position position="135"/>
    </location>
    <ligand>
        <name>substrate</name>
    </ligand>
</feature>
<dbReference type="RefSeq" id="WP_168008372.1">
    <property type="nucleotide sequence ID" value="NZ_JAATHJ010000027.1"/>
</dbReference>
<accession>A0A969TW06</accession>
<comment type="cofactor">
    <cofactor evidence="7 8">
        <name>Mg(2+)</name>
        <dbReference type="ChEBI" id="CHEBI:18420"/>
    </cofactor>
    <text evidence="7 8">Binds 1 Mg(2+) ion per subunit.</text>
</comment>
<organism evidence="10 11">
    <name type="scientific">Alkalicoccus luteus</name>
    <dbReference type="NCBI Taxonomy" id="1237094"/>
    <lineage>
        <taxon>Bacteria</taxon>
        <taxon>Bacillati</taxon>
        <taxon>Bacillota</taxon>
        <taxon>Bacilli</taxon>
        <taxon>Bacillales</taxon>
        <taxon>Bacillaceae</taxon>
        <taxon>Alkalicoccus</taxon>
    </lineage>
</organism>
<comment type="similarity">
    <text evidence="1 8">Belongs to the mandelate racemase/muconate lactonizing enzyme family.</text>
</comment>
<feature type="binding site" evidence="6">
    <location>
        <position position="321"/>
    </location>
    <ligand>
        <name>substrate</name>
    </ligand>
</feature>
<evidence type="ECO:0000313" key="10">
    <source>
        <dbReference type="EMBL" id="NJP38662.1"/>
    </source>
</evidence>
<dbReference type="Pfam" id="PF13378">
    <property type="entry name" value="MR_MLE_C"/>
    <property type="match status" value="1"/>
</dbReference>
<keyword evidence="2 7" id="KW-0479">Metal-binding</keyword>
<dbReference type="SFLD" id="SFLDF00009">
    <property type="entry name" value="o-succinylbenzoate_synthase"/>
    <property type="match status" value="1"/>
</dbReference>
<dbReference type="PANTHER" id="PTHR48073:SF2">
    <property type="entry name" value="O-SUCCINYLBENZOATE SYNTHASE"/>
    <property type="match status" value="1"/>
</dbReference>
<protein>
    <recommendedName>
        <fullName evidence="8">Dipeptide epimerase</fullName>
        <ecNumber evidence="8">5.1.1.-</ecNumber>
    </recommendedName>
</protein>
<feature type="binding site" evidence="7">
    <location>
        <position position="244"/>
    </location>
    <ligand>
        <name>Mg(2+)</name>
        <dbReference type="ChEBI" id="CHEBI:18420"/>
    </ligand>
</feature>
<dbReference type="EC" id="5.1.1.-" evidence="8"/>
<dbReference type="CDD" id="cd03319">
    <property type="entry name" value="L-Ala-DL-Glu_epimerase"/>
    <property type="match status" value="1"/>
</dbReference>
<evidence type="ECO:0000256" key="6">
    <source>
        <dbReference type="PIRSR" id="PIRSR634603-2"/>
    </source>
</evidence>
<feature type="binding site" evidence="6">
    <location>
        <position position="24"/>
    </location>
    <ligand>
        <name>substrate</name>
    </ligand>
</feature>
<evidence type="ECO:0000313" key="11">
    <source>
        <dbReference type="Proteomes" id="UP000752012"/>
    </source>
</evidence>
<feature type="binding site" evidence="6">
    <location>
        <position position="298"/>
    </location>
    <ligand>
        <name>substrate</name>
    </ligand>
</feature>
<dbReference type="EMBL" id="JAATHJ010000027">
    <property type="protein sequence ID" value="NJP38662.1"/>
    <property type="molecule type" value="Genomic_DNA"/>
</dbReference>
<dbReference type="Pfam" id="PF02746">
    <property type="entry name" value="MR_MLE_N"/>
    <property type="match status" value="1"/>
</dbReference>
<dbReference type="SFLD" id="SFLDS00001">
    <property type="entry name" value="Enolase"/>
    <property type="match status" value="1"/>
</dbReference>
<dbReference type="SFLD" id="SFLDG00180">
    <property type="entry name" value="muconate_cycloisomerase"/>
    <property type="match status" value="1"/>
</dbReference>
<proteinExistence type="inferred from homology"/>
<dbReference type="InterPro" id="IPR029065">
    <property type="entry name" value="Enolase_C-like"/>
</dbReference>
<dbReference type="GO" id="GO:0006518">
    <property type="term" value="P:peptide metabolic process"/>
    <property type="evidence" value="ECO:0007669"/>
    <property type="project" value="UniProtKB-ARBA"/>
</dbReference>
<feature type="binding site" evidence="6">
    <location>
        <position position="160"/>
    </location>
    <ligand>
        <name>substrate</name>
    </ligand>
</feature>
<dbReference type="Gene3D" id="3.20.20.120">
    <property type="entry name" value="Enolase-like C-terminal domain"/>
    <property type="match status" value="1"/>
</dbReference>
<evidence type="ECO:0000256" key="7">
    <source>
        <dbReference type="PIRSR" id="PIRSR634603-3"/>
    </source>
</evidence>
<gene>
    <name evidence="10" type="ORF">HCN83_13870</name>
</gene>
<feature type="binding site" evidence="7">
    <location>
        <position position="219"/>
    </location>
    <ligand>
        <name>Mg(2+)</name>
        <dbReference type="ChEBI" id="CHEBI:18420"/>
    </ligand>
</feature>
<sequence length="366" mass="39944">MYITSITTSRLTNPLKKPFKTALRTLHEAEAVLIRLETDTGLTGVGEAPPTAAITGETLESIETAVNTVIRPALQGLSIKDKEHLFQRLHRCLIGNTSAKAAVDMAIHDVLARLSGLPLYQYLGGWTNELETDYTVSVNEPAEMAEDAGLFRRSGFRILKIKVGTDTIKKDLERVQAVADAAGEGVLLRLDANQGWKPKEAIEAIQEMSRRGLPVELIEQPVHREDLHGLKQVTDAVSIPVMADESVFSVEDARRVLEGRCADMINIKLMKAGGIYMAQKICTLADAYRVPCMVGSMIESRLGISAAAHFAGSSRVITHYDFDAPLLMKEDKWTGGLHYEGAAMYLQEDPGLGINPVPAEKGVPNV</sequence>
<evidence type="ECO:0000259" key="9">
    <source>
        <dbReference type="SMART" id="SM00922"/>
    </source>
</evidence>
<dbReference type="PANTHER" id="PTHR48073">
    <property type="entry name" value="O-SUCCINYLBENZOATE SYNTHASE-RELATED"/>
    <property type="match status" value="1"/>
</dbReference>
<dbReference type="SMART" id="SM00922">
    <property type="entry name" value="MR_MLE"/>
    <property type="match status" value="1"/>
</dbReference>
<dbReference type="InterPro" id="IPR013342">
    <property type="entry name" value="Mandelate_racemase_C"/>
</dbReference>
<keyword evidence="3 7" id="KW-0460">Magnesium</keyword>
<evidence type="ECO:0000256" key="2">
    <source>
        <dbReference type="ARBA" id="ARBA00022723"/>
    </source>
</evidence>
<dbReference type="InterPro" id="IPR013341">
    <property type="entry name" value="Mandelate_racemase_N_dom"/>
</dbReference>
<dbReference type="InterPro" id="IPR034603">
    <property type="entry name" value="Dipeptide_epimerase"/>
</dbReference>
<evidence type="ECO:0000256" key="4">
    <source>
        <dbReference type="ARBA" id="ARBA00023235"/>
    </source>
</evidence>
<feature type="binding site" evidence="6">
    <location>
        <position position="296"/>
    </location>
    <ligand>
        <name>substrate</name>
    </ligand>
</feature>
<dbReference type="AlphaFoldDB" id="A0A969TW06"/>
<dbReference type="InterPro" id="IPR029017">
    <property type="entry name" value="Enolase-like_N"/>
</dbReference>
<name>A0A969TW06_9BACI</name>
<keyword evidence="4 8" id="KW-0413">Isomerase</keyword>
<keyword evidence="11" id="KW-1185">Reference proteome</keyword>
<evidence type="ECO:0000256" key="5">
    <source>
        <dbReference type="PIRSR" id="PIRSR634603-1"/>
    </source>
</evidence>
<feature type="active site" description="Proton acceptor; specific for (R)-substrate epimerization" evidence="5">
    <location>
        <position position="162"/>
    </location>
</feature>
<evidence type="ECO:0000256" key="8">
    <source>
        <dbReference type="RuleBase" id="RU366006"/>
    </source>
</evidence>
<reference evidence="10 11" key="1">
    <citation type="submission" date="2020-03" db="EMBL/GenBank/DDBJ databases">
        <title>Assessment of the enzymatic potential of alkaline-tolerant lipase obtained from Bacillus luteus H11 (technogenic soil) for the bioremediation of saline soils contaminated with petroleum substances.</title>
        <authorList>
            <person name="Kalwasinska A."/>
        </authorList>
    </citation>
    <scope>NUCLEOTIDE SEQUENCE [LARGE SCALE GENOMIC DNA]</scope>
    <source>
        <strain evidence="10 11">H11</strain>
    </source>
</reference>
<dbReference type="InterPro" id="IPR036849">
    <property type="entry name" value="Enolase-like_C_sf"/>
</dbReference>
<comment type="caution">
    <text evidence="10">The sequence shown here is derived from an EMBL/GenBank/DDBJ whole genome shotgun (WGS) entry which is preliminary data.</text>
</comment>
<dbReference type="SUPFAM" id="SSF51604">
    <property type="entry name" value="Enolase C-terminal domain-like"/>
    <property type="match status" value="1"/>
</dbReference>
<feature type="binding site" evidence="7">
    <location>
        <position position="191"/>
    </location>
    <ligand>
        <name>Mg(2+)</name>
        <dbReference type="ChEBI" id="CHEBI:18420"/>
    </ligand>
</feature>
<dbReference type="Gene3D" id="3.30.390.10">
    <property type="entry name" value="Enolase-like, N-terminal domain"/>
    <property type="match status" value="1"/>
</dbReference>
<dbReference type="SUPFAM" id="SSF54826">
    <property type="entry name" value="Enolase N-terminal domain-like"/>
    <property type="match status" value="1"/>
</dbReference>
<feature type="active site" description="Proton acceptor; specific for (S)-substrate epimerization" evidence="5">
    <location>
        <position position="268"/>
    </location>
</feature>
<dbReference type="Proteomes" id="UP000752012">
    <property type="component" value="Unassembled WGS sequence"/>
</dbReference>
<feature type="binding site" evidence="6">
    <location>
        <position position="323"/>
    </location>
    <ligand>
        <name>substrate</name>
    </ligand>
</feature>
<evidence type="ECO:0000256" key="1">
    <source>
        <dbReference type="ARBA" id="ARBA00008031"/>
    </source>
</evidence>
<dbReference type="GO" id="GO:0000287">
    <property type="term" value="F:magnesium ion binding"/>
    <property type="evidence" value="ECO:0007669"/>
    <property type="project" value="UniProtKB-ARBA"/>
</dbReference>
<dbReference type="GO" id="GO:0016855">
    <property type="term" value="F:racemase and epimerase activity, acting on amino acids and derivatives"/>
    <property type="evidence" value="ECO:0007669"/>
    <property type="project" value="UniProtKB-UniRule"/>
</dbReference>
<evidence type="ECO:0000256" key="3">
    <source>
        <dbReference type="ARBA" id="ARBA00022842"/>
    </source>
</evidence>
<dbReference type="FunFam" id="3.30.390.10:FF:000009">
    <property type="entry name" value="Hydrophobic dipeptide epimerase"/>
    <property type="match status" value="1"/>
</dbReference>
<feature type="domain" description="Mandelate racemase/muconate lactonizing enzyme C-terminal" evidence="9">
    <location>
        <begin position="141"/>
        <end position="240"/>
    </location>
</feature>